<feature type="region of interest" description="Disordered" evidence="9">
    <location>
        <begin position="102"/>
        <end position="124"/>
    </location>
</feature>
<dbReference type="InterPro" id="IPR025932">
    <property type="entry name" value="Trypano_VSG_B_N_dom"/>
</dbReference>
<keyword evidence="6" id="KW-0472">Membrane</keyword>
<feature type="compositionally biased region" description="Basic and acidic residues" evidence="9">
    <location>
        <begin position="411"/>
        <end position="421"/>
    </location>
</feature>
<evidence type="ECO:0000313" key="12">
    <source>
        <dbReference type="EMBL" id="ARB50634.1"/>
    </source>
</evidence>
<comment type="subcellular location">
    <subcellularLocation>
        <location evidence="2">Cell membrane</location>
        <topology evidence="2">Lipid-anchor</topology>
        <topology evidence="2">GPI-anchor</topology>
    </subcellularLocation>
</comment>
<feature type="compositionally biased region" description="Basic and acidic residues" evidence="9">
    <location>
        <begin position="102"/>
        <end position="117"/>
    </location>
</feature>
<proteinExistence type="predicted"/>
<keyword evidence="3" id="KW-1003">Cell membrane</keyword>
<evidence type="ECO:0000256" key="7">
    <source>
        <dbReference type="ARBA" id="ARBA00023180"/>
    </source>
</evidence>
<protein>
    <submittedName>
        <fullName evidence="12">Variant surface glycoprotein</fullName>
    </submittedName>
</protein>
<evidence type="ECO:0000256" key="8">
    <source>
        <dbReference type="ARBA" id="ARBA00023288"/>
    </source>
</evidence>
<dbReference type="GO" id="GO:0005886">
    <property type="term" value="C:plasma membrane"/>
    <property type="evidence" value="ECO:0007669"/>
    <property type="project" value="UniProtKB-SubCell"/>
</dbReference>
<evidence type="ECO:0000259" key="11">
    <source>
        <dbReference type="Pfam" id="PF13206"/>
    </source>
</evidence>
<sequence length="538" mass="56925">MATCTQHQADLSSALRTSDNRLVRPPASAKVFAVYASFLLLFLVTTSDGAGELANAADFAVLCKIVQHAKAGFSKLKLNTATDASELQTATERLAILHDTNTTRRQEKETKDKHKWAPNEPTFSNKAGTRHLSIKLLRLENLTKQLLGYINGNATEAAAEIESANDLLAEAVYGTGAKHGQQGNPGALITAARAGALFGAGGSANTNCGGNNGGGARGTTNVGKTLVNDIYCLCLIGATTTKICDASQTAVAAGSEFTTPPGSAGAKFGPLIATCGPTPATTTPEALEQLLTHFRLRLGAHVAQGTADNNKYILGRTDDPNTGCTAADKKSCVDYRSFLGNEPASSPPWAAKIESAIQKVKGTSKQRTAIADSQARLTTLFEEAKLTALEGLMYEPTPTVPKSEQQQGLDNKQRQEQGEKECKNLEKKTDCAANPKCKWTKQDSKTGSHCELNTTAVEQKATQAETNGTTAATGCAKHGTDKAKCEADKTGDKQNCAFRTGKEGEPEPEKEMCRNGSFLVNKKFALSMVSAAFVALLF</sequence>
<evidence type="ECO:0000256" key="4">
    <source>
        <dbReference type="ARBA" id="ARBA00022622"/>
    </source>
</evidence>
<dbReference type="Pfam" id="PF10659">
    <property type="entry name" value="Trypan_glycop_C"/>
    <property type="match status" value="1"/>
</dbReference>
<dbReference type="VEuPathDB" id="TriTrypDB:Tb427_000289400"/>
<evidence type="ECO:0000256" key="1">
    <source>
        <dbReference type="ARBA" id="ARBA00002523"/>
    </source>
</evidence>
<reference evidence="12" key="1">
    <citation type="submission" date="2016-12" db="EMBL/GenBank/DDBJ databases">
        <title>Extending the VSGnome of Trypanosoma brucei strain TREU927.</title>
        <authorList>
            <person name="Cross G.A."/>
        </authorList>
    </citation>
    <scope>NUCLEOTIDE SEQUENCE</scope>
    <source>
        <strain evidence="12">Tb927.99.318</strain>
    </source>
</reference>
<dbReference type="AlphaFoldDB" id="A0A1V0FYR9"/>
<organism evidence="12">
    <name type="scientific">Trypanosoma brucei</name>
    <dbReference type="NCBI Taxonomy" id="5691"/>
    <lineage>
        <taxon>Eukaryota</taxon>
        <taxon>Discoba</taxon>
        <taxon>Euglenozoa</taxon>
        <taxon>Kinetoplastea</taxon>
        <taxon>Metakinetoplastina</taxon>
        <taxon>Trypanosomatida</taxon>
        <taxon>Trypanosomatidae</taxon>
        <taxon>Trypanosoma</taxon>
    </lineage>
</organism>
<feature type="domain" description="Trypanosome variant surface glycoprotein B-type N-terminal" evidence="11">
    <location>
        <begin position="141"/>
        <end position="378"/>
    </location>
</feature>
<dbReference type="GO" id="GO:0098552">
    <property type="term" value="C:side of membrane"/>
    <property type="evidence" value="ECO:0007669"/>
    <property type="project" value="UniProtKB-KW"/>
</dbReference>
<feature type="compositionally biased region" description="Polar residues" evidence="9">
    <location>
        <begin position="400"/>
        <end position="410"/>
    </location>
</feature>
<evidence type="ECO:0000256" key="5">
    <source>
        <dbReference type="ARBA" id="ARBA00022729"/>
    </source>
</evidence>
<evidence type="ECO:0000256" key="3">
    <source>
        <dbReference type="ARBA" id="ARBA00022475"/>
    </source>
</evidence>
<dbReference type="EMBL" id="KY404383">
    <property type="protein sequence ID" value="ARB50634.1"/>
    <property type="molecule type" value="Genomic_DNA"/>
</dbReference>
<evidence type="ECO:0000256" key="9">
    <source>
        <dbReference type="SAM" id="MobiDB-lite"/>
    </source>
</evidence>
<keyword evidence="8" id="KW-0449">Lipoprotein</keyword>
<dbReference type="InterPro" id="IPR019609">
    <property type="entry name" value="Variant_surf_glycoprt_trypan_C"/>
</dbReference>
<evidence type="ECO:0000256" key="6">
    <source>
        <dbReference type="ARBA" id="ARBA00023136"/>
    </source>
</evidence>
<keyword evidence="4" id="KW-0336">GPI-anchor</keyword>
<accession>A0A1V0FYR9</accession>
<name>A0A1V0FYR9_9TRYP</name>
<evidence type="ECO:0000256" key="2">
    <source>
        <dbReference type="ARBA" id="ARBA00004609"/>
    </source>
</evidence>
<feature type="domain" description="Trypanosome variant surface glycoprotein C-terminal" evidence="10">
    <location>
        <begin position="422"/>
        <end position="537"/>
    </location>
</feature>
<evidence type="ECO:0000259" key="10">
    <source>
        <dbReference type="Pfam" id="PF10659"/>
    </source>
</evidence>
<keyword evidence="7" id="KW-0325">Glycoprotein</keyword>
<comment type="function">
    <text evidence="1">VSG forms a coat on the surface of the parasite. The trypanosome evades the immune response of the host by expressing a series of antigenically distinct VSGs from an estimated 1000 VSG genes.</text>
</comment>
<keyword evidence="5" id="KW-0732">Signal</keyword>
<feature type="region of interest" description="Disordered" evidence="9">
    <location>
        <begin position="396"/>
        <end position="421"/>
    </location>
</feature>
<dbReference type="Pfam" id="PF13206">
    <property type="entry name" value="VSG_B"/>
    <property type="match status" value="1"/>
</dbReference>